<comment type="caution">
    <text evidence="2">The sequence shown here is derived from an EMBL/GenBank/DDBJ whole genome shotgun (WGS) entry which is preliminary data.</text>
</comment>
<keyword evidence="3" id="KW-1185">Reference proteome</keyword>
<evidence type="ECO:0000313" key="2">
    <source>
        <dbReference type="EMBL" id="MCO5978132.1"/>
    </source>
</evidence>
<accession>A0ABT1BRW0</accession>
<sequence>MSSCLLNATACVGRHVVAGLMLGVLVCGPALAAEPLDDAALSDTWGQALLSLATTNYQGMDFTRLTLGADISLSANFNGLRLGEYARSPRNATGADIDIGTLRFGRSDGTAAQRTVSITDPYFEFVTSGSGSSQQVVGMRFGFGGISGDVGTTMNVVSGSLLIDAGAAGTVDSRNDTLGGKRWDGTTCVSSASCTLALSQIGGLHAGTADGASRDFFLAIQNQAVNYPSLVAGLAAPDTAQAGVWLNWRDRLSALNTTGTVPPNTGKGP</sequence>
<gene>
    <name evidence="2" type="ORF">M0L44_15645</name>
</gene>
<reference evidence="2 3" key="1">
    <citation type="submission" date="2022-06" db="EMBL/GenBank/DDBJ databases">
        <title>Ideonella sp. NS12-5 Genome sequencing and assembly.</title>
        <authorList>
            <person name="Jung Y."/>
        </authorList>
    </citation>
    <scope>NUCLEOTIDE SEQUENCE [LARGE SCALE GENOMIC DNA]</scope>
    <source>
        <strain evidence="2 3">NS12-5</strain>
    </source>
</reference>
<name>A0ABT1BRW0_9BURK</name>
<dbReference type="Proteomes" id="UP001204851">
    <property type="component" value="Unassembled WGS sequence"/>
</dbReference>
<evidence type="ECO:0008006" key="4">
    <source>
        <dbReference type="Google" id="ProtNLM"/>
    </source>
</evidence>
<dbReference type="RefSeq" id="WP_252770745.1">
    <property type="nucleotide sequence ID" value="NZ_JAMXMC010000009.1"/>
</dbReference>
<evidence type="ECO:0000256" key="1">
    <source>
        <dbReference type="SAM" id="SignalP"/>
    </source>
</evidence>
<keyword evidence="1" id="KW-0732">Signal</keyword>
<feature type="chain" id="PRO_5045208407" description="Porin" evidence="1">
    <location>
        <begin position="33"/>
        <end position="269"/>
    </location>
</feature>
<dbReference type="EMBL" id="JAMXMC010000009">
    <property type="protein sequence ID" value="MCO5978132.1"/>
    <property type="molecule type" value="Genomic_DNA"/>
</dbReference>
<feature type="signal peptide" evidence="1">
    <location>
        <begin position="1"/>
        <end position="32"/>
    </location>
</feature>
<organism evidence="2 3">
    <name type="scientific">Ideonella oryzae</name>
    <dbReference type="NCBI Taxonomy" id="2937441"/>
    <lineage>
        <taxon>Bacteria</taxon>
        <taxon>Pseudomonadati</taxon>
        <taxon>Pseudomonadota</taxon>
        <taxon>Betaproteobacteria</taxon>
        <taxon>Burkholderiales</taxon>
        <taxon>Sphaerotilaceae</taxon>
        <taxon>Ideonella</taxon>
    </lineage>
</organism>
<evidence type="ECO:0000313" key="3">
    <source>
        <dbReference type="Proteomes" id="UP001204851"/>
    </source>
</evidence>
<protein>
    <recommendedName>
        <fullName evidence="4">Porin</fullName>
    </recommendedName>
</protein>
<proteinExistence type="predicted"/>